<dbReference type="Proteomes" id="UP001596997">
    <property type="component" value="Unassembled WGS sequence"/>
</dbReference>
<keyword evidence="3" id="KW-1185">Reference proteome</keyword>
<proteinExistence type="predicted"/>
<protein>
    <submittedName>
        <fullName evidence="2">SCP2 sterol-binding domain-containing protein</fullName>
    </submittedName>
</protein>
<sequence>MSATTFKKLNTVDEVIASMPERFNPQNCQDLQAVYQWQLSEPDRFFHVIIDNGTFEIIEGKHEKPNVTVICSTDTYLKLVNKELKDIIAILTKKLMVKGSMSLGQKLSKIFI</sequence>
<evidence type="ECO:0000313" key="3">
    <source>
        <dbReference type="Proteomes" id="UP001596997"/>
    </source>
</evidence>
<dbReference type="InterPro" id="IPR036527">
    <property type="entry name" value="SCP2_sterol-bd_dom_sf"/>
</dbReference>
<organism evidence="2 3">
    <name type="scientific">Pseudofulvibacter geojedonensis</name>
    <dbReference type="NCBI Taxonomy" id="1123758"/>
    <lineage>
        <taxon>Bacteria</taxon>
        <taxon>Pseudomonadati</taxon>
        <taxon>Bacteroidota</taxon>
        <taxon>Flavobacteriia</taxon>
        <taxon>Flavobacteriales</taxon>
        <taxon>Flavobacteriaceae</taxon>
        <taxon>Pseudofulvibacter</taxon>
    </lineage>
</organism>
<dbReference type="SUPFAM" id="SSF55718">
    <property type="entry name" value="SCP-like"/>
    <property type="match status" value="1"/>
</dbReference>
<dbReference type="InterPro" id="IPR003033">
    <property type="entry name" value="SCP2_sterol-bd_dom"/>
</dbReference>
<feature type="domain" description="SCP2" evidence="1">
    <location>
        <begin position="25"/>
        <end position="111"/>
    </location>
</feature>
<dbReference type="Gene3D" id="3.30.1050.10">
    <property type="entry name" value="SCP2 sterol-binding domain"/>
    <property type="match status" value="1"/>
</dbReference>
<dbReference type="EMBL" id="JBHTJM010000003">
    <property type="protein sequence ID" value="MFD0963077.1"/>
    <property type="molecule type" value="Genomic_DNA"/>
</dbReference>
<comment type="caution">
    <text evidence="2">The sequence shown here is derived from an EMBL/GenBank/DDBJ whole genome shotgun (WGS) entry which is preliminary data.</text>
</comment>
<gene>
    <name evidence="2" type="ORF">ACFQ1O_03550</name>
</gene>
<evidence type="ECO:0000259" key="1">
    <source>
        <dbReference type="Pfam" id="PF02036"/>
    </source>
</evidence>
<dbReference type="Pfam" id="PF02036">
    <property type="entry name" value="SCP2"/>
    <property type="match status" value="1"/>
</dbReference>
<dbReference type="RefSeq" id="WP_377713414.1">
    <property type="nucleotide sequence ID" value="NZ_JBHTJM010000003.1"/>
</dbReference>
<evidence type="ECO:0000313" key="2">
    <source>
        <dbReference type="EMBL" id="MFD0963077.1"/>
    </source>
</evidence>
<name>A0ABW3I0G5_9FLAO</name>
<reference evidence="3" key="1">
    <citation type="journal article" date="2019" name="Int. J. Syst. Evol. Microbiol.">
        <title>The Global Catalogue of Microorganisms (GCM) 10K type strain sequencing project: providing services to taxonomists for standard genome sequencing and annotation.</title>
        <authorList>
            <consortium name="The Broad Institute Genomics Platform"/>
            <consortium name="The Broad Institute Genome Sequencing Center for Infectious Disease"/>
            <person name="Wu L."/>
            <person name="Ma J."/>
        </authorList>
    </citation>
    <scope>NUCLEOTIDE SEQUENCE [LARGE SCALE GENOMIC DNA]</scope>
    <source>
        <strain evidence="3">CCUG 62114</strain>
    </source>
</reference>
<accession>A0ABW3I0G5</accession>